<dbReference type="REBASE" id="246556">
    <property type="entry name" value="Bpu145ORF13825P"/>
</dbReference>
<protein>
    <recommendedName>
        <fullName evidence="3">Restriction endonuclease</fullName>
    </recommendedName>
</protein>
<name>A0AAD0MLP9_BACPU</name>
<proteinExistence type="predicted"/>
<dbReference type="EMBL" id="CP027116">
    <property type="protein sequence ID" value="AVM24867.1"/>
    <property type="molecule type" value="Genomic_DNA"/>
</dbReference>
<dbReference type="Proteomes" id="UP000264960">
    <property type="component" value="Chromosome"/>
</dbReference>
<dbReference type="RefSeq" id="WP_117731211.1">
    <property type="nucleotide sequence ID" value="NZ_CP027116.1"/>
</dbReference>
<dbReference type="AlphaFoldDB" id="A0AAD0MLP9"/>
<evidence type="ECO:0008006" key="3">
    <source>
        <dbReference type="Google" id="ProtNLM"/>
    </source>
</evidence>
<reference evidence="1 2" key="1">
    <citation type="submission" date="2018-02" db="EMBL/GenBank/DDBJ databases">
        <title>The complete genome of two Bacillus pumilus strains from Cuatro Cienegas, Coahuila, Mexico.</title>
        <authorList>
            <person name="Zarza E."/>
            <person name="Alcaraz L.D."/>
            <person name="Aguilar-Salinas B."/>
            <person name="Islas A."/>
            <person name="Olmedo-Alvarez G."/>
        </authorList>
    </citation>
    <scope>NUCLEOTIDE SEQUENCE [LARGE SCALE GENOMIC DNA]</scope>
    <source>
        <strain evidence="1 2">145</strain>
    </source>
</reference>
<evidence type="ECO:0000313" key="2">
    <source>
        <dbReference type="Proteomes" id="UP000264960"/>
    </source>
</evidence>
<evidence type="ECO:0000313" key="1">
    <source>
        <dbReference type="EMBL" id="AVM24867.1"/>
    </source>
</evidence>
<accession>A0AAD0MLP9</accession>
<organism evidence="1 2">
    <name type="scientific">Bacillus pumilus</name>
    <name type="common">Bacillus mesentericus</name>
    <dbReference type="NCBI Taxonomy" id="1408"/>
    <lineage>
        <taxon>Bacteria</taxon>
        <taxon>Bacillati</taxon>
        <taxon>Bacillota</taxon>
        <taxon>Bacilli</taxon>
        <taxon>Bacillales</taxon>
        <taxon>Bacillaceae</taxon>
        <taxon>Bacillus</taxon>
    </lineage>
</organism>
<sequence length="345" mass="39199">MSTNQSTIETILDLAKQKIESELDLSNIDSGTKFENYVTLVIQEISNNYGISVIQTGVQSFPDIVIGETFGIEVKYTKSEKWESTGNSIFEGTLRKEVTDQIYAFFGRKVGKKIEVIHRYYEDCLADIKVTHSPRFFLNMEVGSGESILHKIGITYEEFKAMNSLEKSKVLKDYVRSTLGEGESLWWLDEEESVSPRVKEFRKLQEHKKQDIIAEGMALFPEVFSNSSTKYLNLSVYLLQEYQIVSSSLRDVFSAGGKADIEVCGEPQIIPKVYGKLYVNAKKIERILSEIELDKLQEYWKGHGADVIVNEENKVKIWQELIDNLAVSLPEGLNASDIFKAGLEE</sequence>
<gene>
    <name evidence="1" type="ORF">C5695_13815</name>
</gene>